<evidence type="ECO:0000256" key="3">
    <source>
        <dbReference type="ARBA" id="ARBA00022801"/>
    </source>
</evidence>
<dbReference type="GO" id="GO:0071555">
    <property type="term" value="P:cell wall organization"/>
    <property type="evidence" value="ECO:0007669"/>
    <property type="project" value="UniProtKB-KW"/>
</dbReference>
<evidence type="ECO:0000313" key="7">
    <source>
        <dbReference type="Proteomes" id="UP000236447"/>
    </source>
</evidence>
<dbReference type="Proteomes" id="UP000236447">
    <property type="component" value="Chromosome"/>
</dbReference>
<evidence type="ECO:0000256" key="2">
    <source>
        <dbReference type="ARBA" id="ARBA00011901"/>
    </source>
</evidence>
<comment type="catalytic activity">
    <reaction evidence="1">
        <text>Hydrolyzes the link between N-acetylmuramoyl residues and L-amino acid residues in certain cell-wall glycopeptides.</text>
        <dbReference type="EC" id="3.5.1.28"/>
    </reaction>
</comment>
<dbReference type="Pfam" id="PF01510">
    <property type="entry name" value="Amidase_2"/>
    <property type="match status" value="1"/>
</dbReference>
<keyword evidence="4" id="KW-0961">Cell wall biogenesis/degradation</keyword>
<reference evidence="6 7" key="2">
    <citation type="journal article" date="2017" name="Genome Biol. Evol.">
        <title>Trajectories and Drivers of Genome Evolution in Surface-Associated Marine Phaeobacter.</title>
        <authorList>
            <person name="Freese H.M."/>
            <person name="Sikorski J."/>
            <person name="Bunk B."/>
            <person name="Scheuner C."/>
            <person name="Meier-Kolthoff J.P."/>
            <person name="Sproer C."/>
            <person name="Gram L."/>
            <person name="Overmann J."/>
        </authorList>
    </citation>
    <scope>NUCLEOTIDE SEQUENCE [LARGE SCALE GENOMIC DNA]</scope>
    <source>
        <strain evidence="6 7">P88</strain>
    </source>
</reference>
<dbReference type="EC" id="3.5.1.28" evidence="2"/>
<dbReference type="RefSeq" id="WP_102883738.1">
    <property type="nucleotide sequence ID" value="NZ_CP010725.1"/>
</dbReference>
<gene>
    <name evidence="6" type="primary">amiD</name>
    <name evidence="6" type="ORF">PhaeoP88_02254</name>
</gene>
<keyword evidence="3" id="KW-0378">Hydrolase</keyword>
<dbReference type="GO" id="GO:0019867">
    <property type="term" value="C:outer membrane"/>
    <property type="evidence" value="ECO:0007669"/>
    <property type="project" value="TreeGrafter"/>
</dbReference>
<dbReference type="GO" id="GO:0009254">
    <property type="term" value="P:peptidoglycan turnover"/>
    <property type="evidence" value="ECO:0007669"/>
    <property type="project" value="TreeGrafter"/>
</dbReference>
<dbReference type="InterPro" id="IPR051206">
    <property type="entry name" value="NAMLAA_amidase_2"/>
</dbReference>
<dbReference type="EMBL" id="CP010725">
    <property type="protein sequence ID" value="AUQ99612.1"/>
    <property type="molecule type" value="Genomic_DNA"/>
</dbReference>
<dbReference type="SMART" id="SM00644">
    <property type="entry name" value="Ami_2"/>
    <property type="match status" value="1"/>
</dbReference>
<evidence type="ECO:0000256" key="4">
    <source>
        <dbReference type="ARBA" id="ARBA00023316"/>
    </source>
</evidence>
<dbReference type="AlphaFoldDB" id="A0A2I7KAJ0"/>
<dbReference type="PANTHER" id="PTHR30417:SF1">
    <property type="entry name" value="N-ACETYLMURAMOYL-L-ALANINE AMIDASE AMID"/>
    <property type="match status" value="1"/>
</dbReference>
<accession>A0A2I7KAJ0</accession>
<dbReference type="SUPFAM" id="SSF55846">
    <property type="entry name" value="N-acetylmuramoyl-L-alanine amidase-like"/>
    <property type="match status" value="1"/>
</dbReference>
<dbReference type="GO" id="GO:0009253">
    <property type="term" value="P:peptidoglycan catabolic process"/>
    <property type="evidence" value="ECO:0007669"/>
    <property type="project" value="InterPro"/>
</dbReference>
<dbReference type="InterPro" id="IPR002502">
    <property type="entry name" value="Amidase_domain"/>
</dbReference>
<evidence type="ECO:0000259" key="5">
    <source>
        <dbReference type="SMART" id="SM00644"/>
    </source>
</evidence>
<reference evidence="6 7" key="1">
    <citation type="journal article" date="2017" name="Front. Microbiol.">
        <title>Phaeobacter piscinae sp. nov., a species of the Roseobacter group and potential aquaculture probiont.</title>
        <authorList>
            <person name="Sonnenschein E.C."/>
            <person name="Phippen C.B.W."/>
            <person name="Nielsen K.F."/>
            <person name="Mateiu R.V."/>
            <person name="Melchiorsen J."/>
            <person name="Gram L."/>
            <person name="Overmann J."/>
            <person name="Freese H.M."/>
        </authorList>
    </citation>
    <scope>NUCLEOTIDE SEQUENCE [LARGE SCALE GENOMIC DNA]</scope>
    <source>
        <strain evidence="6 7">P88</strain>
    </source>
</reference>
<protein>
    <recommendedName>
        <fullName evidence="2">N-acetylmuramoyl-L-alanine amidase</fullName>
        <ecNumber evidence="2">3.5.1.28</ecNumber>
    </recommendedName>
</protein>
<evidence type="ECO:0000256" key="1">
    <source>
        <dbReference type="ARBA" id="ARBA00001561"/>
    </source>
</evidence>
<sequence>MTHPPTSADTGTDAIWHPSPNFNARRNDLRPHLVVLHYTAMDSAEAALERLCDPQCEVSAHYLIGADGALWQMVREADRAWHAGAGEWCGQEDINSRSIGIELDNRGDHPFSAPQMTQLETLLSAILQRWVISPTGVIGHSCMAPGRKSDPGPRFDWARLARQGLAAPVPEGTGAESAIAQESCAGMDHFRALARARGFTADVDGATLLQAVRLRFRPWQRGPLSDADVQLLLPDNP</sequence>
<feature type="domain" description="N-acetylmuramoyl-L-alanine amidase" evidence="5">
    <location>
        <begin position="19"/>
        <end position="152"/>
    </location>
</feature>
<dbReference type="PANTHER" id="PTHR30417">
    <property type="entry name" value="N-ACETYLMURAMOYL-L-ALANINE AMIDASE AMID"/>
    <property type="match status" value="1"/>
</dbReference>
<evidence type="ECO:0000313" key="6">
    <source>
        <dbReference type="EMBL" id="AUQ99612.1"/>
    </source>
</evidence>
<dbReference type="CDD" id="cd06583">
    <property type="entry name" value="PGRP"/>
    <property type="match status" value="1"/>
</dbReference>
<organism evidence="6 7">
    <name type="scientific">Phaeobacter inhibens</name>
    <dbReference type="NCBI Taxonomy" id="221822"/>
    <lineage>
        <taxon>Bacteria</taxon>
        <taxon>Pseudomonadati</taxon>
        <taxon>Pseudomonadota</taxon>
        <taxon>Alphaproteobacteria</taxon>
        <taxon>Rhodobacterales</taxon>
        <taxon>Roseobacteraceae</taxon>
        <taxon>Phaeobacter</taxon>
    </lineage>
</organism>
<dbReference type="Gene3D" id="3.40.80.10">
    <property type="entry name" value="Peptidoglycan recognition protein-like"/>
    <property type="match status" value="1"/>
</dbReference>
<proteinExistence type="predicted"/>
<dbReference type="InterPro" id="IPR036505">
    <property type="entry name" value="Amidase/PGRP_sf"/>
</dbReference>
<name>A0A2I7KAJ0_9RHOB</name>
<dbReference type="GO" id="GO:0008745">
    <property type="term" value="F:N-acetylmuramoyl-L-alanine amidase activity"/>
    <property type="evidence" value="ECO:0007669"/>
    <property type="project" value="UniProtKB-EC"/>
</dbReference>